<comment type="subcellular location">
    <subcellularLocation>
        <location evidence="1">Membrane</location>
    </subcellularLocation>
</comment>
<comment type="caution">
    <text evidence="7">The sequence shown here is derived from an EMBL/GenBank/DDBJ whole genome shotgun (WGS) entry which is preliminary data.</text>
</comment>
<dbReference type="OMA" id="CIENADR"/>
<dbReference type="Proteomes" id="UP000243975">
    <property type="component" value="Unassembled WGS sequence"/>
</dbReference>
<organism evidence="7 8">
    <name type="scientific">Cynara cardunculus var. scolymus</name>
    <name type="common">Globe artichoke</name>
    <name type="synonym">Cynara scolymus</name>
    <dbReference type="NCBI Taxonomy" id="59895"/>
    <lineage>
        <taxon>Eukaryota</taxon>
        <taxon>Viridiplantae</taxon>
        <taxon>Streptophyta</taxon>
        <taxon>Embryophyta</taxon>
        <taxon>Tracheophyta</taxon>
        <taxon>Spermatophyta</taxon>
        <taxon>Magnoliopsida</taxon>
        <taxon>eudicotyledons</taxon>
        <taxon>Gunneridae</taxon>
        <taxon>Pentapetalae</taxon>
        <taxon>asterids</taxon>
        <taxon>campanulids</taxon>
        <taxon>Asterales</taxon>
        <taxon>Asteraceae</taxon>
        <taxon>Carduoideae</taxon>
        <taxon>Cardueae</taxon>
        <taxon>Carduinae</taxon>
        <taxon>Cynara</taxon>
    </lineage>
</organism>
<keyword evidence="8" id="KW-1185">Reference proteome</keyword>
<dbReference type="Gramene" id="KVI09731">
    <property type="protein sequence ID" value="KVI09731"/>
    <property type="gene ID" value="Ccrd_011865"/>
</dbReference>
<comment type="similarity">
    <text evidence="2">Belongs to the UPF0057 (PMP3) family.</text>
</comment>
<feature type="non-terminal residue" evidence="7">
    <location>
        <position position="100"/>
    </location>
</feature>
<reference evidence="7 8" key="1">
    <citation type="journal article" date="2016" name="Sci. Rep.">
        <title>The genome sequence of the outbreeding globe artichoke constructed de novo incorporating a phase-aware low-pass sequencing strategy of F1 progeny.</title>
        <authorList>
            <person name="Scaglione D."/>
            <person name="Reyes-Chin-Wo S."/>
            <person name="Acquadro A."/>
            <person name="Froenicke L."/>
            <person name="Portis E."/>
            <person name="Beitel C."/>
            <person name="Tirone M."/>
            <person name="Mauro R."/>
            <person name="Lo Monaco A."/>
            <person name="Mauromicale G."/>
            <person name="Faccioli P."/>
            <person name="Cattivelli L."/>
            <person name="Rieseberg L."/>
            <person name="Michelmore R."/>
            <person name="Lanteri S."/>
        </authorList>
    </citation>
    <scope>NUCLEOTIDE SEQUENCE [LARGE SCALE GENOMIC DNA]</scope>
    <source>
        <strain evidence="7">2C</strain>
    </source>
</reference>
<dbReference type="EMBL" id="LEKV01001043">
    <property type="protein sequence ID" value="KVI09731.1"/>
    <property type="molecule type" value="Genomic_DNA"/>
</dbReference>
<evidence type="ECO:0000256" key="2">
    <source>
        <dbReference type="ARBA" id="ARBA00009530"/>
    </source>
</evidence>
<sequence length="100" mass="11104">MGAETFVEIILAIILPPIGVFLRYGCGVSNLNFSSLSIDHYDQPFRESDSPKTRCFGGLVQFVKLIVCIENADRILDMFIADDIGLSSGYYIRNLCFGCV</sequence>
<dbReference type="AlphaFoldDB" id="A0A103YIH2"/>
<dbReference type="Pfam" id="PF01679">
    <property type="entry name" value="Pmp3"/>
    <property type="match status" value="1"/>
</dbReference>
<dbReference type="PROSITE" id="PS01309">
    <property type="entry name" value="UPF0057"/>
    <property type="match status" value="1"/>
</dbReference>
<keyword evidence="3 6" id="KW-0812">Transmembrane</keyword>
<keyword evidence="5 6" id="KW-0472">Membrane</keyword>
<evidence type="ECO:0000256" key="6">
    <source>
        <dbReference type="SAM" id="Phobius"/>
    </source>
</evidence>
<accession>A0A103YIH2</accession>
<name>A0A103YIH2_CYNCS</name>
<evidence type="ECO:0000313" key="7">
    <source>
        <dbReference type="EMBL" id="KVI09731.1"/>
    </source>
</evidence>
<dbReference type="GO" id="GO:0016020">
    <property type="term" value="C:membrane"/>
    <property type="evidence" value="ECO:0007669"/>
    <property type="project" value="UniProtKB-SubCell"/>
</dbReference>
<evidence type="ECO:0000256" key="1">
    <source>
        <dbReference type="ARBA" id="ARBA00004370"/>
    </source>
</evidence>
<proteinExistence type="inferred from homology"/>
<protein>
    <submittedName>
        <fullName evidence="7">Proteolipid membrane potential modulator</fullName>
    </submittedName>
</protein>
<feature type="transmembrane region" description="Helical" evidence="6">
    <location>
        <begin position="6"/>
        <end position="26"/>
    </location>
</feature>
<evidence type="ECO:0000256" key="4">
    <source>
        <dbReference type="ARBA" id="ARBA00022989"/>
    </source>
</evidence>
<evidence type="ECO:0000313" key="8">
    <source>
        <dbReference type="Proteomes" id="UP000243975"/>
    </source>
</evidence>
<dbReference type="InterPro" id="IPR000612">
    <property type="entry name" value="PMP3"/>
</dbReference>
<evidence type="ECO:0000256" key="5">
    <source>
        <dbReference type="ARBA" id="ARBA00023136"/>
    </source>
</evidence>
<evidence type="ECO:0000256" key="3">
    <source>
        <dbReference type="ARBA" id="ARBA00022692"/>
    </source>
</evidence>
<keyword evidence="4 6" id="KW-1133">Transmembrane helix</keyword>
<gene>
    <name evidence="7" type="ORF">Ccrd_011865</name>
</gene>